<evidence type="ECO:0000256" key="1">
    <source>
        <dbReference type="SAM" id="MobiDB-lite"/>
    </source>
</evidence>
<evidence type="ECO:0000313" key="2">
    <source>
        <dbReference type="EMBL" id="KYC34514.1"/>
    </source>
</evidence>
<name>A0A139WQ03_9CYAN</name>
<protein>
    <submittedName>
        <fullName evidence="2">Uncharacterized protein</fullName>
    </submittedName>
</protein>
<gene>
    <name evidence="2" type="ORF">WA1_50765</name>
</gene>
<organism evidence="2 3">
    <name type="scientific">Scytonema hofmannii PCC 7110</name>
    <dbReference type="NCBI Taxonomy" id="128403"/>
    <lineage>
        <taxon>Bacteria</taxon>
        <taxon>Bacillati</taxon>
        <taxon>Cyanobacteriota</taxon>
        <taxon>Cyanophyceae</taxon>
        <taxon>Nostocales</taxon>
        <taxon>Scytonemataceae</taxon>
        <taxon>Scytonema</taxon>
    </lineage>
</organism>
<keyword evidence="3" id="KW-1185">Reference proteome</keyword>
<feature type="region of interest" description="Disordered" evidence="1">
    <location>
        <begin position="96"/>
        <end position="117"/>
    </location>
</feature>
<evidence type="ECO:0000313" key="3">
    <source>
        <dbReference type="Proteomes" id="UP000076925"/>
    </source>
</evidence>
<dbReference type="RefSeq" id="WP_017740756.1">
    <property type="nucleotide sequence ID" value="NZ_KQ976356.1"/>
</dbReference>
<accession>A0A139WQ03</accession>
<dbReference type="AlphaFoldDB" id="A0A139WQ03"/>
<sequence length="165" mass="18279">MLAQVRAITTGVEKITVGIIKSVAKDCLRTARKILNALKSGNLEDLKNCEDVLAIDLEKFICEEQNKLLDGNVENQEIKEASSQISNFDMQQSITDDKNISNSSNINNRKQSQFESKTLRGKGGLLEILDKSQTRGISGYQAFKEAGYILAATEHLDEVDEVTEV</sequence>
<reference evidence="2 3" key="1">
    <citation type="journal article" date="2013" name="Genome Biol. Evol.">
        <title>Genomes of Stigonematalean cyanobacteria (subsection V) and the evolution of oxygenic photosynthesis from prokaryotes to plastids.</title>
        <authorList>
            <person name="Dagan T."/>
            <person name="Roettger M."/>
            <person name="Stucken K."/>
            <person name="Landan G."/>
            <person name="Koch R."/>
            <person name="Major P."/>
            <person name="Gould S.B."/>
            <person name="Goremykin V.V."/>
            <person name="Rippka R."/>
            <person name="Tandeau de Marsac N."/>
            <person name="Gugger M."/>
            <person name="Lockhart P.J."/>
            <person name="Allen J.F."/>
            <person name="Brune I."/>
            <person name="Maus I."/>
            <person name="Puhler A."/>
            <person name="Martin W.F."/>
        </authorList>
    </citation>
    <scope>NUCLEOTIDE SEQUENCE [LARGE SCALE GENOMIC DNA]</scope>
    <source>
        <strain evidence="2 3">PCC 7110</strain>
    </source>
</reference>
<proteinExistence type="predicted"/>
<dbReference type="STRING" id="128403.WA1_50765"/>
<comment type="caution">
    <text evidence="2">The sequence shown here is derived from an EMBL/GenBank/DDBJ whole genome shotgun (WGS) entry which is preliminary data.</text>
</comment>
<dbReference type="EMBL" id="ANNX02000078">
    <property type="protein sequence ID" value="KYC34514.1"/>
    <property type="molecule type" value="Genomic_DNA"/>
</dbReference>
<dbReference type="Proteomes" id="UP000076925">
    <property type="component" value="Unassembled WGS sequence"/>
</dbReference>